<organism evidence="1">
    <name type="scientific">Arundo donax</name>
    <name type="common">Giant reed</name>
    <name type="synonym">Donax arundinaceus</name>
    <dbReference type="NCBI Taxonomy" id="35708"/>
    <lineage>
        <taxon>Eukaryota</taxon>
        <taxon>Viridiplantae</taxon>
        <taxon>Streptophyta</taxon>
        <taxon>Embryophyta</taxon>
        <taxon>Tracheophyta</taxon>
        <taxon>Spermatophyta</taxon>
        <taxon>Magnoliopsida</taxon>
        <taxon>Liliopsida</taxon>
        <taxon>Poales</taxon>
        <taxon>Poaceae</taxon>
        <taxon>PACMAD clade</taxon>
        <taxon>Arundinoideae</taxon>
        <taxon>Arundineae</taxon>
        <taxon>Arundo</taxon>
    </lineage>
</organism>
<proteinExistence type="predicted"/>
<dbReference type="AlphaFoldDB" id="A0A0A9H683"/>
<sequence length="64" mass="7430">MWKQLKLISLQLHNMNIYNLMIRSFQILHRKHTSILTCASANAARYVNILSFYLGLLKVLAALK</sequence>
<reference evidence="1" key="2">
    <citation type="journal article" date="2015" name="Data Brief">
        <title>Shoot transcriptome of the giant reed, Arundo donax.</title>
        <authorList>
            <person name="Barrero R.A."/>
            <person name="Guerrero F.D."/>
            <person name="Moolhuijzen P."/>
            <person name="Goolsby J.A."/>
            <person name="Tidwell J."/>
            <person name="Bellgard S.E."/>
            <person name="Bellgard M.I."/>
        </authorList>
    </citation>
    <scope>NUCLEOTIDE SEQUENCE</scope>
    <source>
        <tissue evidence="1">Shoot tissue taken approximately 20 cm above the soil surface</tissue>
    </source>
</reference>
<reference evidence="1" key="1">
    <citation type="submission" date="2014-09" db="EMBL/GenBank/DDBJ databases">
        <authorList>
            <person name="Magalhaes I.L.F."/>
            <person name="Oliveira U."/>
            <person name="Santos F.R."/>
            <person name="Vidigal T.H.D.A."/>
            <person name="Brescovit A.D."/>
            <person name="Santos A.J."/>
        </authorList>
    </citation>
    <scope>NUCLEOTIDE SEQUENCE</scope>
    <source>
        <tissue evidence="1">Shoot tissue taken approximately 20 cm above the soil surface</tissue>
    </source>
</reference>
<dbReference type="EMBL" id="GBRH01169493">
    <property type="protein sequence ID" value="JAE28403.1"/>
    <property type="molecule type" value="Transcribed_RNA"/>
</dbReference>
<protein>
    <submittedName>
        <fullName evidence="1">Uncharacterized protein</fullName>
    </submittedName>
</protein>
<name>A0A0A9H683_ARUDO</name>
<evidence type="ECO:0000313" key="1">
    <source>
        <dbReference type="EMBL" id="JAE28403.1"/>
    </source>
</evidence>
<accession>A0A0A9H683</accession>